<evidence type="ECO:0000313" key="4">
    <source>
        <dbReference type="EMBL" id="KFG44125.1"/>
    </source>
</evidence>
<dbReference type="VEuPathDB" id="ToxoDB:TGP89_212840"/>
<dbReference type="InterPro" id="IPR007529">
    <property type="entry name" value="Znf_HIT"/>
</dbReference>
<name>A0A086KIA7_TOXGO</name>
<dbReference type="Proteomes" id="UP000028828">
    <property type="component" value="Unassembled WGS sequence"/>
</dbReference>
<dbReference type="PANTHER" id="PTHR15555:SF0">
    <property type="entry name" value="ZINC FINGER HIT DOMAIN-CONTAINING PROTEIN 2"/>
    <property type="match status" value="1"/>
</dbReference>
<feature type="compositionally biased region" description="Basic and acidic residues" evidence="2">
    <location>
        <begin position="566"/>
        <end position="588"/>
    </location>
</feature>
<dbReference type="SUPFAM" id="SSF144232">
    <property type="entry name" value="HIT/MYND zinc finger-like"/>
    <property type="match status" value="1"/>
</dbReference>
<dbReference type="GO" id="GO:0008270">
    <property type="term" value="F:zinc ion binding"/>
    <property type="evidence" value="ECO:0007669"/>
    <property type="project" value="UniProtKB-UniRule"/>
</dbReference>
<feature type="region of interest" description="Disordered" evidence="2">
    <location>
        <begin position="90"/>
        <end position="135"/>
    </location>
</feature>
<feature type="region of interest" description="Disordered" evidence="2">
    <location>
        <begin position="336"/>
        <end position="359"/>
    </location>
</feature>
<feature type="compositionally biased region" description="Acidic residues" evidence="2">
    <location>
        <begin position="92"/>
        <end position="106"/>
    </location>
</feature>
<dbReference type="EMBL" id="AEYI02000875">
    <property type="protein sequence ID" value="KFG44125.1"/>
    <property type="molecule type" value="Genomic_DNA"/>
</dbReference>
<feature type="domain" description="HIT-type" evidence="3">
    <location>
        <begin position="21"/>
        <end position="54"/>
    </location>
</feature>
<dbReference type="InterPro" id="IPR039646">
    <property type="entry name" value="ZNHIT2"/>
</dbReference>
<dbReference type="PANTHER" id="PTHR15555">
    <property type="entry name" value="ZINC FINGER HIT DOMAIN CONTAINING PROTEIN 2 PROTEIN FON -RELATED"/>
    <property type="match status" value="1"/>
</dbReference>
<keyword evidence="1" id="KW-0863">Zinc-finger</keyword>
<evidence type="ECO:0000256" key="2">
    <source>
        <dbReference type="SAM" id="MobiDB-lite"/>
    </source>
</evidence>
<evidence type="ECO:0000259" key="3">
    <source>
        <dbReference type="PROSITE" id="PS51083"/>
    </source>
</evidence>
<dbReference type="AlphaFoldDB" id="A0A086KIA7"/>
<comment type="caution">
    <text evidence="4">The sequence shown here is derived from an EMBL/GenBank/DDBJ whole genome shotgun (WGS) entry which is preliminary data.</text>
</comment>
<sequence>MDDELSIGISAASARSSGATCQVCHRAASKYTCPKCHTLYCSSDCYSSHNGGRCVRQFQEEQVVAAVRAARVTALDKRRFEHKLSRIRRQELEEEEESEEEEEEDRSAERSGRGARGQAGREEAQEGDEGQVPPDEAALLEGMDDERHAQLIDLAQKGILDEDALTAEERRAFHNALGTGALAQYLEPWEPWWQKVETRQPVAPPPHCCCSSETKVHFTVFNSLLQLLYAYAHCMRSYNGEVEEVELQEACQHILAIAQALGSPQPPRTPMEALDVAIGATSSETVQCKDPAFNALCLQDFQGLFTCREHAFRAIEEIMEMLHGLLQMVAEVQEEEKAEEQRRSAGQMRDKGKGSSKQDDALNKALKERRHYLKSLGRKLQSSERKVLFLGSFLWHHWGEVAALMPAALVQVKAKEEQLQGLLKEIQAMNTSRAAAARASAMARRCDAIGAVSLASLSPQTGKTSDTARASREAPRFLEEKTVRTFASTPNGTENGKAAGRDLSSRQNTVEISNAVMAASAPTLTGKPTAVAVVTMTANGGNAVLPGTLEVPLDVDGTDVKNATGGKEDSEKREVEDTNRHIPLIEEC</sequence>
<evidence type="ECO:0000313" key="5">
    <source>
        <dbReference type="Proteomes" id="UP000028828"/>
    </source>
</evidence>
<gene>
    <name evidence="4" type="ORF">TGP89_212840</name>
</gene>
<proteinExistence type="predicted"/>
<keyword evidence="1" id="KW-0479">Metal-binding</keyword>
<evidence type="ECO:0000256" key="1">
    <source>
        <dbReference type="PROSITE-ProRule" id="PRU00453"/>
    </source>
</evidence>
<organism evidence="4 5">
    <name type="scientific">Toxoplasma gondii p89</name>
    <dbReference type="NCBI Taxonomy" id="943119"/>
    <lineage>
        <taxon>Eukaryota</taxon>
        <taxon>Sar</taxon>
        <taxon>Alveolata</taxon>
        <taxon>Apicomplexa</taxon>
        <taxon>Conoidasida</taxon>
        <taxon>Coccidia</taxon>
        <taxon>Eucoccidiorida</taxon>
        <taxon>Eimeriorina</taxon>
        <taxon>Sarcocystidae</taxon>
        <taxon>Toxoplasma</taxon>
    </lineage>
</organism>
<feature type="region of interest" description="Disordered" evidence="2">
    <location>
        <begin position="561"/>
        <end position="588"/>
    </location>
</feature>
<dbReference type="OrthoDB" id="330812at2759"/>
<keyword evidence="1" id="KW-0862">Zinc</keyword>
<dbReference type="Pfam" id="PF04438">
    <property type="entry name" value="zf-HIT"/>
    <property type="match status" value="1"/>
</dbReference>
<dbReference type="Gene3D" id="3.30.60.190">
    <property type="match status" value="1"/>
</dbReference>
<dbReference type="PROSITE" id="PS51083">
    <property type="entry name" value="ZF_HIT"/>
    <property type="match status" value="1"/>
</dbReference>
<reference evidence="4 5" key="1">
    <citation type="submission" date="2014-03" db="EMBL/GenBank/DDBJ databases">
        <authorList>
            <person name="Sibley D."/>
            <person name="Venepally P."/>
            <person name="Karamycheva S."/>
            <person name="Hadjithomas M."/>
            <person name="Khan A."/>
            <person name="Brunk B."/>
            <person name="Roos D."/>
            <person name="Caler E."/>
            <person name="Lorenzi H."/>
        </authorList>
    </citation>
    <scope>NUCLEOTIDE SEQUENCE [LARGE SCALE GENOMIC DNA]</scope>
    <source>
        <strain evidence="5">p89</strain>
    </source>
</reference>
<dbReference type="CDD" id="cd23024">
    <property type="entry name" value="zf-HIT_ZNHIT2-3"/>
    <property type="match status" value="1"/>
</dbReference>
<accession>A0A086KIA7</accession>
<protein>
    <submittedName>
        <fullName evidence="4">HIT zinc finger protein</fullName>
    </submittedName>
</protein>
<feature type="compositionally biased region" description="Basic and acidic residues" evidence="2">
    <location>
        <begin position="339"/>
        <end position="359"/>
    </location>
</feature>